<sequence length="58" mass="6414">MKPFVSQAWASLGGLPRLLSPPIHPTLDCLSPLPTQPYSVSGKRFYPDLRVLILSLTH</sequence>
<accession>A0A9X9M8B9</accession>
<evidence type="ECO:0000313" key="2">
    <source>
        <dbReference type="Proteomes" id="UP000269945"/>
    </source>
</evidence>
<dbReference type="Proteomes" id="UP000269945">
    <property type="component" value="Unassembled WGS sequence"/>
</dbReference>
<protein>
    <submittedName>
        <fullName evidence="1">Uncharacterized protein</fullName>
    </submittedName>
</protein>
<dbReference type="AlphaFoldDB" id="A0A9X9M8B9"/>
<evidence type="ECO:0000313" key="1">
    <source>
        <dbReference type="EMBL" id="VCX39090.1"/>
    </source>
</evidence>
<name>A0A9X9M8B9_GULGU</name>
<dbReference type="EMBL" id="CYRY02044240">
    <property type="protein sequence ID" value="VCX39090.1"/>
    <property type="molecule type" value="Genomic_DNA"/>
</dbReference>
<comment type="caution">
    <text evidence="1">The sequence shown here is derived from an EMBL/GenBank/DDBJ whole genome shotgun (WGS) entry which is preliminary data.</text>
</comment>
<proteinExistence type="predicted"/>
<organism evidence="1 2">
    <name type="scientific">Gulo gulo</name>
    <name type="common">Wolverine</name>
    <name type="synonym">Gluton</name>
    <dbReference type="NCBI Taxonomy" id="48420"/>
    <lineage>
        <taxon>Eukaryota</taxon>
        <taxon>Metazoa</taxon>
        <taxon>Chordata</taxon>
        <taxon>Craniata</taxon>
        <taxon>Vertebrata</taxon>
        <taxon>Euteleostomi</taxon>
        <taxon>Mammalia</taxon>
        <taxon>Eutheria</taxon>
        <taxon>Laurasiatheria</taxon>
        <taxon>Carnivora</taxon>
        <taxon>Caniformia</taxon>
        <taxon>Musteloidea</taxon>
        <taxon>Mustelidae</taxon>
        <taxon>Guloninae</taxon>
        <taxon>Gulo</taxon>
    </lineage>
</organism>
<reference evidence="1 2" key="1">
    <citation type="submission" date="2018-10" db="EMBL/GenBank/DDBJ databases">
        <authorList>
            <person name="Ekblom R."/>
            <person name="Jareborg N."/>
        </authorList>
    </citation>
    <scope>NUCLEOTIDE SEQUENCE [LARGE SCALE GENOMIC DNA]</scope>
    <source>
        <tissue evidence="1">Muscle</tissue>
    </source>
</reference>
<keyword evidence="2" id="KW-1185">Reference proteome</keyword>
<gene>
    <name evidence="1" type="ORF">BN2614_LOCUS4</name>
</gene>